<dbReference type="EMBL" id="JASJQH010010494">
    <property type="protein sequence ID" value="KAK9670875.1"/>
    <property type="molecule type" value="Genomic_DNA"/>
</dbReference>
<dbReference type="PROSITE" id="PS50890">
    <property type="entry name" value="PUA"/>
    <property type="match status" value="1"/>
</dbReference>
<keyword evidence="2" id="KW-1185">Reference proteome</keyword>
<protein>
    <recommendedName>
        <fullName evidence="3">PUA domain-containing protein</fullName>
    </recommendedName>
</protein>
<dbReference type="InterPro" id="IPR036974">
    <property type="entry name" value="PUA_sf"/>
</dbReference>
<evidence type="ECO:0008006" key="3">
    <source>
        <dbReference type="Google" id="ProtNLM"/>
    </source>
</evidence>
<accession>A0ABR2VKJ0</accession>
<proteinExistence type="predicted"/>
<dbReference type="Gene3D" id="2.30.130.10">
    <property type="entry name" value="PUA domain"/>
    <property type="match status" value="1"/>
</dbReference>
<sequence length="55" mass="5999">MNADGEVGSVLIAKGLVNYSSKELNRIKRVKDVVPVLGYGDSNRVIENENLVLLV</sequence>
<comment type="caution">
    <text evidence="1">The sequence shown here is derived from an EMBL/GenBank/DDBJ whole genome shotgun (WGS) entry which is preliminary data.</text>
</comment>
<dbReference type="Proteomes" id="UP001479436">
    <property type="component" value="Unassembled WGS sequence"/>
</dbReference>
<name>A0ABR2VKJ0_9FUNG</name>
<evidence type="ECO:0000313" key="2">
    <source>
        <dbReference type="Proteomes" id="UP001479436"/>
    </source>
</evidence>
<organism evidence="1 2">
    <name type="scientific">Basidiobolus ranarum</name>
    <dbReference type="NCBI Taxonomy" id="34480"/>
    <lineage>
        <taxon>Eukaryota</taxon>
        <taxon>Fungi</taxon>
        <taxon>Fungi incertae sedis</taxon>
        <taxon>Zoopagomycota</taxon>
        <taxon>Entomophthoromycotina</taxon>
        <taxon>Basidiobolomycetes</taxon>
        <taxon>Basidiobolales</taxon>
        <taxon>Basidiobolaceae</taxon>
        <taxon>Basidiobolus</taxon>
    </lineage>
</organism>
<reference evidence="1 2" key="1">
    <citation type="submission" date="2023-04" db="EMBL/GenBank/DDBJ databases">
        <title>Genome of Basidiobolus ranarum AG-B5.</title>
        <authorList>
            <person name="Stajich J.E."/>
            <person name="Carter-House D."/>
            <person name="Gryganskyi A."/>
        </authorList>
    </citation>
    <scope>NUCLEOTIDE SEQUENCE [LARGE SCALE GENOMIC DNA]</scope>
    <source>
        <strain evidence="1 2">AG-B5</strain>
    </source>
</reference>
<gene>
    <name evidence="1" type="ORF">K7432_017321</name>
</gene>
<evidence type="ECO:0000313" key="1">
    <source>
        <dbReference type="EMBL" id="KAK9670875.1"/>
    </source>
</evidence>